<protein>
    <recommendedName>
        <fullName evidence="4">Translation initiation factor 2</fullName>
    </recommendedName>
</protein>
<accession>A0A1I1KVB3</accession>
<dbReference type="SUPFAM" id="SSF53756">
    <property type="entry name" value="UDP-Glycosyltransferase/glycogen phosphorylase"/>
    <property type="match status" value="1"/>
</dbReference>
<feature type="region of interest" description="Disordered" evidence="1">
    <location>
        <begin position="1"/>
        <end position="22"/>
    </location>
</feature>
<evidence type="ECO:0000313" key="3">
    <source>
        <dbReference type="Proteomes" id="UP000199207"/>
    </source>
</evidence>
<organism evidence="2 3">
    <name type="scientific">Streptomyces aidingensis</name>
    <dbReference type="NCBI Taxonomy" id="910347"/>
    <lineage>
        <taxon>Bacteria</taxon>
        <taxon>Bacillati</taxon>
        <taxon>Actinomycetota</taxon>
        <taxon>Actinomycetes</taxon>
        <taxon>Kitasatosporales</taxon>
        <taxon>Streptomycetaceae</taxon>
        <taxon>Streptomyces</taxon>
    </lineage>
</organism>
<dbReference type="Proteomes" id="UP000199207">
    <property type="component" value="Unassembled WGS sequence"/>
</dbReference>
<reference evidence="2 3" key="1">
    <citation type="submission" date="2016-10" db="EMBL/GenBank/DDBJ databases">
        <authorList>
            <person name="de Groot N.N."/>
        </authorList>
    </citation>
    <scope>NUCLEOTIDE SEQUENCE [LARGE SCALE GENOMIC DNA]</scope>
    <source>
        <strain evidence="2 3">CGMCC 4.5739</strain>
    </source>
</reference>
<dbReference type="InterPro" id="IPR043148">
    <property type="entry name" value="TagF_C"/>
</dbReference>
<sequence>MDSCSDGRRATGDGRRATGDGRRATGDGRDVLFAARSAIALYRLLDILSVFSGDARITRHFTLIPGSEFQVEALAAIDAVGARILPWSQARRLRFDLTLAASPKGDLKLLSAPRVLVPHGAGFGKTIGGEGTPGVPSGLDPAFLHAPDGTVLATRYALAHPSQVTRLAALSPQAAAHATVVGDATLDRILASRSRRDRYRATLGTGDRTLVVLASSWGPESLFQRCPGLAAELAAALPHDAWQFALLLHPNERSRLGSFELEEHLAPARDAGLILAEPYQEWAALLVAADTVITDHGSTALYAAALDLPVIAACHGGRELLPGTPMADLLARSPRWEGPGSLPDALAAHRPRENADIADGAFAQQGHALKLLRQEIYRLLQLPPPPLPAIPRLLPPPSAAPRTPTAFAVRARPEGQQVYVERFPAHLGDAPAHHLAAEHGSADERYLHSAGLLYRRAQGDSPFPHLASRTALDWTQHILGEHPGCGAAAVVLSPSRCLIRPKAGAALAVHITPFREGSRLVHTDPAAVLSAVYAWLRERPDAPATLTAVVGGRAFRVRLSPPDEEEAEHLLESA</sequence>
<dbReference type="EMBL" id="FOLM01000004">
    <property type="protein sequence ID" value="SFC62678.1"/>
    <property type="molecule type" value="Genomic_DNA"/>
</dbReference>
<evidence type="ECO:0000313" key="2">
    <source>
        <dbReference type="EMBL" id="SFC62678.1"/>
    </source>
</evidence>
<gene>
    <name evidence="2" type="ORF">SAMN05421773_104314</name>
</gene>
<name>A0A1I1KVB3_9ACTN</name>
<proteinExistence type="predicted"/>
<dbReference type="STRING" id="910347.SAMN05421773_104314"/>
<evidence type="ECO:0008006" key="4">
    <source>
        <dbReference type="Google" id="ProtNLM"/>
    </source>
</evidence>
<dbReference type="AlphaFoldDB" id="A0A1I1KVB3"/>
<dbReference type="Gene3D" id="3.40.50.12580">
    <property type="match status" value="1"/>
</dbReference>
<evidence type="ECO:0000256" key="1">
    <source>
        <dbReference type="SAM" id="MobiDB-lite"/>
    </source>
</evidence>
<keyword evidence="3" id="KW-1185">Reference proteome</keyword>